<dbReference type="AlphaFoldDB" id="A0A956M071"/>
<feature type="domain" description="UvrC family homology region profile" evidence="5">
    <location>
        <begin position="15"/>
        <end position="187"/>
    </location>
</feature>
<gene>
    <name evidence="6" type="ORF">KC729_06710</name>
</gene>
<comment type="caution">
    <text evidence="6">The sequence shown here is derived from an EMBL/GenBank/DDBJ whole genome shotgun (WGS) entry which is preliminary data.</text>
</comment>
<dbReference type="InterPro" id="IPR050066">
    <property type="entry name" value="UvrABC_protein_C"/>
</dbReference>
<evidence type="ECO:0000256" key="2">
    <source>
        <dbReference type="ARBA" id="ARBA00022881"/>
    </source>
</evidence>
<reference evidence="6" key="1">
    <citation type="submission" date="2020-04" db="EMBL/GenBank/DDBJ databases">
        <authorList>
            <person name="Zhang T."/>
        </authorList>
    </citation>
    <scope>NUCLEOTIDE SEQUENCE</scope>
    <source>
        <strain evidence="6">HKST-UBA01</strain>
    </source>
</reference>
<name>A0A956M071_UNCEI</name>
<keyword evidence="2" id="KW-0267">Excision nuclease</keyword>
<dbReference type="PROSITE" id="PS50165">
    <property type="entry name" value="UVRC"/>
    <property type="match status" value="1"/>
</dbReference>
<dbReference type="GO" id="GO:0009380">
    <property type="term" value="C:excinuclease repair complex"/>
    <property type="evidence" value="ECO:0007669"/>
    <property type="project" value="TreeGrafter"/>
</dbReference>
<dbReference type="Pfam" id="PF14520">
    <property type="entry name" value="HHH_5"/>
    <property type="match status" value="1"/>
</dbReference>
<dbReference type="EMBL" id="JAGQHR010000151">
    <property type="protein sequence ID" value="MCA9727356.1"/>
    <property type="molecule type" value="Genomic_DNA"/>
</dbReference>
<dbReference type="GO" id="GO:0003677">
    <property type="term" value="F:DNA binding"/>
    <property type="evidence" value="ECO:0007669"/>
    <property type="project" value="InterPro"/>
</dbReference>
<dbReference type="SMART" id="SM00278">
    <property type="entry name" value="HhH1"/>
    <property type="match status" value="2"/>
</dbReference>
<keyword evidence="3" id="KW-0234">DNA repair</keyword>
<dbReference type="InterPro" id="IPR038476">
    <property type="entry name" value="UvrC_RNase_H_dom_sf"/>
</dbReference>
<dbReference type="PANTHER" id="PTHR30562:SF10">
    <property type="entry name" value="EXCINUCLEASE CHO"/>
    <property type="match status" value="1"/>
</dbReference>
<evidence type="ECO:0000256" key="4">
    <source>
        <dbReference type="ARBA" id="ARBA00023236"/>
    </source>
</evidence>
<reference evidence="6" key="2">
    <citation type="journal article" date="2021" name="Microbiome">
        <title>Successional dynamics and alternative stable states in a saline activated sludge microbial community over 9 years.</title>
        <authorList>
            <person name="Wang Y."/>
            <person name="Ye J."/>
            <person name="Ju F."/>
            <person name="Liu L."/>
            <person name="Boyd J.A."/>
            <person name="Deng Y."/>
            <person name="Parks D.H."/>
            <person name="Jiang X."/>
            <person name="Yin X."/>
            <person name="Woodcroft B.J."/>
            <person name="Tyson G.W."/>
            <person name="Hugenholtz P."/>
            <person name="Polz M.F."/>
            <person name="Zhang T."/>
        </authorList>
    </citation>
    <scope>NUCLEOTIDE SEQUENCE</scope>
    <source>
        <strain evidence="6">HKST-UBA01</strain>
    </source>
</reference>
<evidence type="ECO:0000313" key="6">
    <source>
        <dbReference type="EMBL" id="MCA9727356.1"/>
    </source>
</evidence>
<evidence type="ECO:0000313" key="7">
    <source>
        <dbReference type="Proteomes" id="UP000697710"/>
    </source>
</evidence>
<dbReference type="InterPro" id="IPR010994">
    <property type="entry name" value="RuvA_2-like"/>
</dbReference>
<sequence>LRALLLALFLDAPRVPGTLITKVEPADRDGIEEVLAQRSGHSVAIRTPARGDLRRLLEAAEENAHLLLEEEQLALAAKRGRVERSVYALQEALDLPAPPYRIEGYDISNFQGSHPVASIVTFRDGKPLKSAYRHLRMDAIPGPDDFAMIGEAVRRRLLRISTRGEIAPDLILIDGGRGQVGRAREVLEALGFAHLPLLGLAKREEEIVLPHGGPTVRLPRSSPALQLLQRVRDEAHRFAITYHRKRRTRAQATSRLDAIPGIGPRRRRLLLRQFGSVAAIKLATESDIAAVTGIGPKLAKVLKEALDEPRATTDGSADPA</sequence>
<evidence type="ECO:0000256" key="1">
    <source>
        <dbReference type="ARBA" id="ARBA00022763"/>
    </source>
</evidence>
<dbReference type="InterPro" id="IPR001162">
    <property type="entry name" value="UvrC_RNase_H_dom"/>
</dbReference>
<organism evidence="6 7">
    <name type="scientific">Eiseniibacteriota bacterium</name>
    <dbReference type="NCBI Taxonomy" id="2212470"/>
    <lineage>
        <taxon>Bacteria</taxon>
        <taxon>Candidatus Eiseniibacteriota</taxon>
    </lineage>
</organism>
<accession>A0A956M071</accession>
<dbReference type="GO" id="GO:0006281">
    <property type="term" value="P:DNA repair"/>
    <property type="evidence" value="ECO:0007669"/>
    <property type="project" value="UniProtKB-KW"/>
</dbReference>
<dbReference type="Gene3D" id="1.10.150.20">
    <property type="entry name" value="5' to 3' exonuclease, C-terminal subdomain"/>
    <property type="match status" value="1"/>
</dbReference>
<dbReference type="Pfam" id="PF08459">
    <property type="entry name" value="UvrC_RNaseH_dom"/>
    <property type="match status" value="1"/>
</dbReference>
<feature type="non-terminal residue" evidence="6">
    <location>
        <position position="1"/>
    </location>
</feature>
<protein>
    <submittedName>
        <fullName evidence="6">Excinuclease ABC subunit C</fullName>
    </submittedName>
</protein>
<dbReference type="Pfam" id="PF22920">
    <property type="entry name" value="UvrC_RNaseH"/>
    <property type="match status" value="1"/>
</dbReference>
<dbReference type="PANTHER" id="PTHR30562">
    <property type="entry name" value="UVRC/OXIDOREDUCTASE"/>
    <property type="match status" value="1"/>
</dbReference>
<dbReference type="Proteomes" id="UP000697710">
    <property type="component" value="Unassembled WGS sequence"/>
</dbReference>
<keyword evidence="1" id="KW-0227">DNA damage</keyword>
<dbReference type="GO" id="GO:0009432">
    <property type="term" value="P:SOS response"/>
    <property type="evidence" value="ECO:0007669"/>
    <property type="project" value="UniProtKB-KW"/>
</dbReference>
<keyword evidence="4" id="KW-0742">SOS response</keyword>
<dbReference type="GO" id="GO:0009381">
    <property type="term" value="F:excinuclease ABC activity"/>
    <property type="evidence" value="ECO:0007669"/>
    <property type="project" value="InterPro"/>
</dbReference>
<dbReference type="Gene3D" id="3.30.420.340">
    <property type="entry name" value="UvrC, RNAse H endonuclease domain"/>
    <property type="match status" value="1"/>
</dbReference>
<proteinExistence type="predicted"/>
<dbReference type="InterPro" id="IPR003583">
    <property type="entry name" value="Hlx-hairpin-Hlx_DNA-bd_motif"/>
</dbReference>
<evidence type="ECO:0000256" key="3">
    <source>
        <dbReference type="ARBA" id="ARBA00023204"/>
    </source>
</evidence>
<evidence type="ECO:0000259" key="5">
    <source>
        <dbReference type="PROSITE" id="PS50165"/>
    </source>
</evidence>
<dbReference type="SUPFAM" id="SSF47781">
    <property type="entry name" value="RuvA domain 2-like"/>
    <property type="match status" value="1"/>
</dbReference>